<keyword evidence="1" id="KW-0812">Transmembrane</keyword>
<dbReference type="InterPro" id="IPR026268">
    <property type="entry name" value="RseC"/>
</dbReference>
<accession>A0A9X1IND8</accession>
<evidence type="ECO:0000313" key="3">
    <source>
        <dbReference type="Proteomes" id="UP001139095"/>
    </source>
</evidence>
<feature type="transmembrane region" description="Helical" evidence="1">
    <location>
        <begin position="105"/>
        <end position="121"/>
    </location>
</feature>
<dbReference type="Pfam" id="PF04246">
    <property type="entry name" value="RseC_MucC"/>
    <property type="match status" value="1"/>
</dbReference>
<feature type="transmembrane region" description="Helical" evidence="1">
    <location>
        <begin position="79"/>
        <end position="99"/>
    </location>
</feature>
<dbReference type="InterPro" id="IPR007359">
    <property type="entry name" value="SigmaE_reg_RseC_MucC"/>
</dbReference>
<evidence type="ECO:0000256" key="1">
    <source>
        <dbReference type="SAM" id="Phobius"/>
    </source>
</evidence>
<protein>
    <submittedName>
        <fullName evidence="2">SoxR reducing system RseC family protein</fullName>
    </submittedName>
</protein>
<proteinExistence type="predicted"/>
<dbReference type="PANTHER" id="PTHR35867">
    <property type="entry name" value="PROTEIN RSEC"/>
    <property type="match status" value="1"/>
</dbReference>
<dbReference type="AlphaFoldDB" id="A0A9X1IND8"/>
<keyword evidence="1" id="KW-1133">Transmembrane helix</keyword>
<keyword evidence="3" id="KW-1185">Reference proteome</keyword>
<keyword evidence="1" id="KW-0472">Membrane</keyword>
<reference evidence="2" key="1">
    <citation type="submission" date="2021-10" db="EMBL/GenBank/DDBJ databases">
        <title>Marinomonas pontica sp. nov., isolated from the Black Sea.</title>
        <authorList>
            <person name="Zhao L.-H."/>
            <person name="Xue J.-H."/>
        </authorList>
    </citation>
    <scope>NUCLEOTIDE SEQUENCE</scope>
    <source>
        <strain evidence="2">E8</strain>
    </source>
</reference>
<dbReference type="EMBL" id="JAJATW010000003">
    <property type="protein sequence ID" value="MCB5160958.1"/>
    <property type="molecule type" value="Genomic_DNA"/>
</dbReference>
<gene>
    <name evidence="2" type="ORF">LG368_03475</name>
</gene>
<dbReference type="PIRSF" id="PIRSF004923">
    <property type="entry name" value="RseC"/>
    <property type="match status" value="1"/>
</dbReference>
<dbReference type="PANTHER" id="PTHR35867:SF1">
    <property type="entry name" value="PROTEIN RSEC"/>
    <property type="match status" value="1"/>
</dbReference>
<comment type="caution">
    <text evidence="2">The sequence shown here is derived from an EMBL/GenBank/DDBJ whole genome shotgun (WGS) entry which is preliminary data.</text>
</comment>
<sequence>MIEETGRVLSVEDGFAEVETIRTSSCTACRARHGCGHHAIAQVSSANRMRMKAIDPLSVKVGQDVVIGIPEDSLLQASIWMYMVPLLGLVVGAVLPSLWGGSSGIAVVFSVLGFLIGLFFARKKSIQESHNLDYYPKIVKIASLDHEKGHHRIPLVVTP</sequence>
<evidence type="ECO:0000313" key="2">
    <source>
        <dbReference type="EMBL" id="MCB5160958.1"/>
    </source>
</evidence>
<dbReference type="Proteomes" id="UP001139095">
    <property type="component" value="Unassembled WGS sequence"/>
</dbReference>
<dbReference type="RefSeq" id="WP_226753339.1">
    <property type="nucleotide sequence ID" value="NZ_JAJATW010000003.1"/>
</dbReference>
<name>A0A9X1IND8_9GAMM</name>
<organism evidence="2 3">
    <name type="scientific">Marinomonas algarum</name>
    <dbReference type="NCBI Taxonomy" id="2883105"/>
    <lineage>
        <taxon>Bacteria</taxon>
        <taxon>Pseudomonadati</taxon>
        <taxon>Pseudomonadota</taxon>
        <taxon>Gammaproteobacteria</taxon>
        <taxon>Oceanospirillales</taxon>
        <taxon>Oceanospirillaceae</taxon>
        <taxon>Marinomonas</taxon>
    </lineage>
</organism>